<evidence type="ECO:0000313" key="2">
    <source>
        <dbReference type="EMBL" id="GBM96597.1"/>
    </source>
</evidence>
<organism evidence="2 3">
    <name type="scientific">Araneus ventricosus</name>
    <name type="common">Orbweaver spider</name>
    <name type="synonym">Epeira ventricosa</name>
    <dbReference type="NCBI Taxonomy" id="182803"/>
    <lineage>
        <taxon>Eukaryota</taxon>
        <taxon>Metazoa</taxon>
        <taxon>Ecdysozoa</taxon>
        <taxon>Arthropoda</taxon>
        <taxon>Chelicerata</taxon>
        <taxon>Arachnida</taxon>
        <taxon>Araneae</taxon>
        <taxon>Araneomorphae</taxon>
        <taxon>Entelegynae</taxon>
        <taxon>Araneoidea</taxon>
        <taxon>Araneidae</taxon>
        <taxon>Araneus</taxon>
    </lineage>
</organism>
<name>A0A4Y2K339_ARAVE</name>
<dbReference type="AlphaFoldDB" id="A0A4Y2K339"/>
<dbReference type="Proteomes" id="UP000499080">
    <property type="component" value="Unassembled WGS sequence"/>
</dbReference>
<keyword evidence="1" id="KW-0812">Transmembrane</keyword>
<gene>
    <name evidence="2" type="ORF">AVEN_204810_1</name>
</gene>
<protein>
    <submittedName>
        <fullName evidence="2">Uncharacterized protein</fullName>
    </submittedName>
</protein>
<sequence length="229" mass="25546">MRALKALADAEHQEFPEAAKIISRHLYMDDILPGVIALTSAKKLLVDLGVLLQSGGSELHKWVSNHPGLLNDISITEYSFEDTQSNTGKALGTLWKPQPDELTFEVFVNHKETLTKMKILSQIALIFSPLGIIGPVIAKGKIFIQSLRLPKLDWNDNLPTKVLQTWNDFLVKLPGVDEINVPRYILSDDVNKIDLYGFSDASKRAYGVVLYIRCVTNSGIIQTKLLCCK</sequence>
<dbReference type="PANTHER" id="PTHR47331">
    <property type="entry name" value="PHD-TYPE DOMAIN-CONTAINING PROTEIN"/>
    <property type="match status" value="1"/>
</dbReference>
<dbReference type="InterPro" id="IPR008042">
    <property type="entry name" value="Retrotrans_Pao"/>
</dbReference>
<evidence type="ECO:0000313" key="3">
    <source>
        <dbReference type="Proteomes" id="UP000499080"/>
    </source>
</evidence>
<dbReference type="EMBL" id="BGPR01004158">
    <property type="protein sequence ID" value="GBM96597.1"/>
    <property type="molecule type" value="Genomic_DNA"/>
</dbReference>
<feature type="transmembrane region" description="Helical" evidence="1">
    <location>
        <begin position="119"/>
        <end position="138"/>
    </location>
</feature>
<dbReference type="Pfam" id="PF05380">
    <property type="entry name" value="Peptidase_A17"/>
    <property type="match status" value="1"/>
</dbReference>
<dbReference type="OrthoDB" id="10064286at2759"/>
<accession>A0A4Y2K339</accession>
<keyword evidence="1" id="KW-0472">Membrane</keyword>
<keyword evidence="3" id="KW-1185">Reference proteome</keyword>
<comment type="caution">
    <text evidence="2">The sequence shown here is derived from an EMBL/GenBank/DDBJ whole genome shotgun (WGS) entry which is preliminary data.</text>
</comment>
<reference evidence="2 3" key="1">
    <citation type="journal article" date="2019" name="Sci. Rep.">
        <title>Orb-weaving spider Araneus ventricosus genome elucidates the spidroin gene catalogue.</title>
        <authorList>
            <person name="Kono N."/>
            <person name="Nakamura H."/>
            <person name="Ohtoshi R."/>
            <person name="Moran D.A.P."/>
            <person name="Shinohara A."/>
            <person name="Yoshida Y."/>
            <person name="Fujiwara M."/>
            <person name="Mori M."/>
            <person name="Tomita M."/>
            <person name="Arakawa K."/>
        </authorList>
    </citation>
    <scope>NUCLEOTIDE SEQUENCE [LARGE SCALE GENOMIC DNA]</scope>
</reference>
<keyword evidence="1" id="KW-1133">Transmembrane helix</keyword>
<evidence type="ECO:0000256" key="1">
    <source>
        <dbReference type="SAM" id="Phobius"/>
    </source>
</evidence>
<proteinExistence type="predicted"/>